<dbReference type="EMBL" id="CACRUS010000028">
    <property type="protein sequence ID" value="VYU67408.1"/>
    <property type="molecule type" value="Genomic_DNA"/>
</dbReference>
<organism evidence="2">
    <name type="scientific">Enterobacter agglomerans</name>
    <name type="common">Erwinia herbicola</name>
    <name type="synonym">Pantoea agglomerans</name>
    <dbReference type="NCBI Taxonomy" id="549"/>
    <lineage>
        <taxon>Bacteria</taxon>
        <taxon>Pseudomonadati</taxon>
        <taxon>Pseudomonadota</taxon>
        <taxon>Gammaproteobacteria</taxon>
        <taxon>Enterobacterales</taxon>
        <taxon>Erwiniaceae</taxon>
        <taxon>Pantoea</taxon>
        <taxon>Pantoea agglomerans group</taxon>
    </lineage>
</organism>
<sequence length="91" mass="9663">MPYSDALARSPVMSLQSSKEHKVNGMTARTVCSPSPQPSPSRERGSSVRVLFCGDPSAFGRGPRVHGTLSPIFLPADAYQTPPSPPSILLV</sequence>
<name>A0A6N3GSG5_ENTAG</name>
<evidence type="ECO:0000256" key="1">
    <source>
        <dbReference type="SAM" id="MobiDB-lite"/>
    </source>
</evidence>
<evidence type="ECO:0000313" key="2">
    <source>
        <dbReference type="EMBL" id="VYU67408.1"/>
    </source>
</evidence>
<accession>A0A6N3GSG5</accession>
<proteinExistence type="predicted"/>
<protein>
    <submittedName>
        <fullName evidence="2">Uncharacterized protein</fullName>
    </submittedName>
</protein>
<gene>
    <name evidence="2" type="ORF">PALFYP105_00550</name>
</gene>
<feature type="region of interest" description="Disordered" evidence="1">
    <location>
        <begin position="1"/>
        <end position="46"/>
    </location>
</feature>
<reference evidence="2" key="1">
    <citation type="submission" date="2019-11" db="EMBL/GenBank/DDBJ databases">
        <authorList>
            <person name="Feng L."/>
        </authorList>
    </citation>
    <scope>NUCLEOTIDE SEQUENCE</scope>
    <source>
        <strain evidence="2">PagglomeransLFYP105</strain>
    </source>
</reference>
<dbReference type="AlphaFoldDB" id="A0A6N3GSG5"/>